<dbReference type="AlphaFoldDB" id="A0A1I6R2Z5"/>
<proteinExistence type="predicted"/>
<dbReference type="OrthoDB" id="1522899at2"/>
<evidence type="ECO:0000313" key="4">
    <source>
        <dbReference type="Proteomes" id="UP000199312"/>
    </source>
</evidence>
<evidence type="ECO:0000256" key="2">
    <source>
        <dbReference type="SAM" id="SignalP"/>
    </source>
</evidence>
<dbReference type="InterPro" id="IPR019734">
    <property type="entry name" value="TPR_rpt"/>
</dbReference>
<keyword evidence="1" id="KW-0802">TPR repeat</keyword>
<feature type="signal peptide" evidence="2">
    <location>
        <begin position="1"/>
        <end position="22"/>
    </location>
</feature>
<reference evidence="4" key="1">
    <citation type="submission" date="2016-10" db="EMBL/GenBank/DDBJ databases">
        <authorList>
            <person name="Varghese N."/>
            <person name="Submissions S."/>
        </authorList>
    </citation>
    <scope>NUCLEOTIDE SEQUENCE [LARGE SCALE GENOMIC DNA]</scope>
    <source>
        <strain evidence="4">DSM 24450</strain>
    </source>
</reference>
<evidence type="ECO:0000313" key="3">
    <source>
        <dbReference type="EMBL" id="SFS59056.1"/>
    </source>
</evidence>
<dbReference type="PROSITE" id="PS50005">
    <property type="entry name" value="TPR"/>
    <property type="match status" value="1"/>
</dbReference>
<dbReference type="Proteomes" id="UP000199312">
    <property type="component" value="Unassembled WGS sequence"/>
</dbReference>
<organism evidence="3 4">
    <name type="scientific">Lutibacter maritimus</name>
    <dbReference type="NCBI Taxonomy" id="593133"/>
    <lineage>
        <taxon>Bacteria</taxon>
        <taxon>Pseudomonadati</taxon>
        <taxon>Bacteroidota</taxon>
        <taxon>Flavobacteriia</taxon>
        <taxon>Flavobacteriales</taxon>
        <taxon>Flavobacteriaceae</taxon>
        <taxon>Lutibacter</taxon>
    </lineage>
</organism>
<protein>
    <submittedName>
        <fullName evidence="3">Tetratricopeptide repeat-containing protein</fullName>
    </submittedName>
</protein>
<evidence type="ECO:0000256" key="1">
    <source>
        <dbReference type="PROSITE-ProRule" id="PRU00339"/>
    </source>
</evidence>
<accession>A0A1I6R2Z5</accession>
<dbReference type="SUPFAM" id="SSF48452">
    <property type="entry name" value="TPR-like"/>
    <property type="match status" value="2"/>
</dbReference>
<feature type="chain" id="PRO_5011482378" evidence="2">
    <location>
        <begin position="23"/>
        <end position="450"/>
    </location>
</feature>
<dbReference type="STRING" id="593133.SAMN04488006_2122"/>
<sequence>MKKMKQILTVLFLVVSVSVVFSQEDNNDCYIKYNLFKGDYSSKKYDAAYENWLWCMDNCPTLSVNIYKMGIKIAEHRLENAAEADKPAARDLVMRVYTQRLQHYPDDVADVYNDIASFKADQGASDDEVFEWIEKAFKADVTAVNARNIYKYFDIILNRHKDTDAQKVFDTYDEVSEGLELKREEYTKKIDIINAKDSTKISSKDVKNRAAYQQVLTNLSLVETGLDAKLSEISTCENLIPLNKKYFEENKTNAEWLKRAVSRMFIKECTSDPFYPKLVEAYVHADPSPTASVFYADILMDRGETNKAMEYFKKAIDQETDSYKKANNLYKVARILSKQGRKSEARSYCYKALDYAPTMGKAYLLIANMYATSANSCGDDVVSKRMVYVAALNMAYKAKAVDPSIGGYANKYIASYSENIPTTKDLFVAGVKSGTSFKINCWINETVRVP</sequence>
<dbReference type="EMBL" id="FOZP01000005">
    <property type="protein sequence ID" value="SFS59056.1"/>
    <property type="molecule type" value="Genomic_DNA"/>
</dbReference>
<keyword evidence="2" id="KW-0732">Signal</keyword>
<dbReference type="InterPro" id="IPR011990">
    <property type="entry name" value="TPR-like_helical_dom_sf"/>
</dbReference>
<gene>
    <name evidence="3" type="ORF">SAMN04488006_2122</name>
</gene>
<dbReference type="Gene3D" id="1.25.40.10">
    <property type="entry name" value="Tetratricopeptide repeat domain"/>
    <property type="match status" value="1"/>
</dbReference>
<dbReference type="Pfam" id="PF13181">
    <property type="entry name" value="TPR_8"/>
    <property type="match status" value="2"/>
</dbReference>
<dbReference type="SMART" id="SM00028">
    <property type="entry name" value="TPR"/>
    <property type="match status" value="2"/>
</dbReference>
<name>A0A1I6R2Z5_9FLAO</name>
<feature type="repeat" description="TPR" evidence="1">
    <location>
        <begin position="289"/>
        <end position="322"/>
    </location>
</feature>
<keyword evidence="4" id="KW-1185">Reference proteome</keyword>